<dbReference type="STRING" id="1353952.A0A165DJE1"/>
<dbReference type="AlphaFoldDB" id="A0A165DJE1"/>
<dbReference type="OrthoDB" id="5043642at2759"/>
<feature type="transmembrane region" description="Helical" evidence="1">
    <location>
        <begin position="6"/>
        <end position="26"/>
    </location>
</feature>
<gene>
    <name evidence="2" type="ORF">CALCODRAFT_475314</name>
</gene>
<name>A0A165DJE1_9BASI</name>
<sequence>MPANVYPLSWLDFIVLYLLALLMIYLCGRPRSKDDVVIQSTSSVPPEVARKRSIFHANKAASESSGIPEPTPLNEFDLKSAKTRDYLVVNKTLRYPYYQTMAHQPMDINDWLEISSLYEHYLQTKKEVIAEHSTEVLDSLPENDAACAELLEVVTDHLPKRYPTLFERLLLGEKSGIRNGITGEIMEWPKAETPMGVEALRLVSRLTECDFLMAHEREDGHVYFTGGLVALPGSYLLSEKIGQRMSEVHGPVPQFNDKLLLSVERTLKRMHPSAPFERSSWMIADDRNLFWHNIASLPPGAEITVPPSDLLLRIDRQTFLKLPRTKAVIFGVHPLLRPMSELASIPLILSLLLRILTESDREMLEYKGIARCERTLIPWLREAEAEQVRLQLINGHEDVSEFRQYNTL</sequence>
<protein>
    <submittedName>
        <fullName evidence="2">Uncharacterized protein</fullName>
    </submittedName>
</protein>
<organism evidence="2 3">
    <name type="scientific">Calocera cornea HHB12733</name>
    <dbReference type="NCBI Taxonomy" id="1353952"/>
    <lineage>
        <taxon>Eukaryota</taxon>
        <taxon>Fungi</taxon>
        <taxon>Dikarya</taxon>
        <taxon>Basidiomycota</taxon>
        <taxon>Agaricomycotina</taxon>
        <taxon>Dacrymycetes</taxon>
        <taxon>Dacrymycetales</taxon>
        <taxon>Dacrymycetaceae</taxon>
        <taxon>Calocera</taxon>
    </lineage>
</organism>
<evidence type="ECO:0000256" key="1">
    <source>
        <dbReference type="SAM" id="Phobius"/>
    </source>
</evidence>
<evidence type="ECO:0000313" key="2">
    <source>
        <dbReference type="EMBL" id="KZT52936.1"/>
    </source>
</evidence>
<reference evidence="2 3" key="1">
    <citation type="journal article" date="2016" name="Mol. Biol. Evol.">
        <title>Comparative Genomics of Early-Diverging Mushroom-Forming Fungi Provides Insights into the Origins of Lignocellulose Decay Capabilities.</title>
        <authorList>
            <person name="Nagy L.G."/>
            <person name="Riley R."/>
            <person name="Tritt A."/>
            <person name="Adam C."/>
            <person name="Daum C."/>
            <person name="Floudas D."/>
            <person name="Sun H."/>
            <person name="Yadav J.S."/>
            <person name="Pangilinan J."/>
            <person name="Larsson K.H."/>
            <person name="Matsuura K."/>
            <person name="Barry K."/>
            <person name="Labutti K."/>
            <person name="Kuo R."/>
            <person name="Ohm R.A."/>
            <person name="Bhattacharya S.S."/>
            <person name="Shirouzu T."/>
            <person name="Yoshinaga Y."/>
            <person name="Martin F.M."/>
            <person name="Grigoriev I.V."/>
            <person name="Hibbett D.S."/>
        </authorList>
    </citation>
    <scope>NUCLEOTIDE SEQUENCE [LARGE SCALE GENOMIC DNA]</scope>
    <source>
        <strain evidence="2 3">HHB12733</strain>
    </source>
</reference>
<proteinExistence type="predicted"/>
<keyword evidence="1" id="KW-1133">Transmembrane helix</keyword>
<keyword evidence="1" id="KW-0812">Transmembrane</keyword>
<evidence type="ECO:0000313" key="3">
    <source>
        <dbReference type="Proteomes" id="UP000076842"/>
    </source>
</evidence>
<keyword evidence="3" id="KW-1185">Reference proteome</keyword>
<dbReference type="EMBL" id="KV424051">
    <property type="protein sequence ID" value="KZT52936.1"/>
    <property type="molecule type" value="Genomic_DNA"/>
</dbReference>
<dbReference type="Proteomes" id="UP000076842">
    <property type="component" value="Unassembled WGS sequence"/>
</dbReference>
<dbReference type="InterPro" id="IPR021848">
    <property type="entry name" value="HODM_asu-like"/>
</dbReference>
<dbReference type="Pfam" id="PF11927">
    <property type="entry name" value="HODM_asu-like"/>
    <property type="match status" value="1"/>
</dbReference>
<accession>A0A165DJE1</accession>
<dbReference type="InParanoid" id="A0A165DJE1"/>
<keyword evidence="1" id="KW-0472">Membrane</keyword>